<evidence type="ECO:0000313" key="5">
    <source>
        <dbReference type="Proteomes" id="UP001432180"/>
    </source>
</evidence>
<evidence type="ECO:0000256" key="1">
    <source>
        <dbReference type="ARBA" id="ARBA00022553"/>
    </source>
</evidence>
<protein>
    <submittedName>
        <fullName evidence="4">Chemotaxis protein CheY</fullName>
    </submittedName>
</protein>
<proteinExistence type="predicted"/>
<dbReference type="Gene3D" id="3.40.50.2300">
    <property type="match status" value="1"/>
</dbReference>
<dbReference type="Proteomes" id="UP001432180">
    <property type="component" value="Chromosome"/>
</dbReference>
<dbReference type="InterPro" id="IPR001789">
    <property type="entry name" value="Sig_transdc_resp-reg_receiver"/>
</dbReference>
<feature type="domain" description="Response regulatory" evidence="3">
    <location>
        <begin position="3"/>
        <end position="121"/>
    </location>
</feature>
<dbReference type="PROSITE" id="PS50110">
    <property type="entry name" value="RESPONSE_REGULATORY"/>
    <property type="match status" value="1"/>
</dbReference>
<dbReference type="RefSeq" id="WP_328986463.1">
    <property type="nucleotide sequence ID" value="NZ_CP121472.1"/>
</dbReference>
<dbReference type="PANTHER" id="PTHR44591:SF23">
    <property type="entry name" value="CHEY SUBFAMILY"/>
    <property type="match status" value="1"/>
</dbReference>
<reference evidence="4 5" key="1">
    <citation type="journal article" date="2023" name="Microorganisms">
        <title>Thiorhodovibrio frisius and Trv. litoralis spp. nov., Two Novel Members from a Clade of Fastidious Purple Sulfur Bacteria That Exhibit Unique Red-Shifted Light-Harvesting Capabilities.</title>
        <authorList>
            <person name="Methner A."/>
            <person name="Kuzyk S.B."/>
            <person name="Petersen J."/>
            <person name="Bauer S."/>
            <person name="Brinkmann H."/>
            <person name="Sichau K."/>
            <person name="Wanner G."/>
            <person name="Wolf J."/>
            <person name="Neumann-Schaal M."/>
            <person name="Henke P."/>
            <person name="Tank M."/>
            <person name="Sproer C."/>
            <person name="Bunk B."/>
            <person name="Overmann J."/>
        </authorList>
    </citation>
    <scope>NUCLEOTIDE SEQUENCE [LARGE SCALE GENOMIC DNA]</scope>
    <source>
        <strain evidence="4 5">DSM 6702</strain>
    </source>
</reference>
<organism evidence="4 5">
    <name type="scientific">Thiorhodovibrio winogradskyi</name>
    <dbReference type="NCBI Taxonomy" id="77007"/>
    <lineage>
        <taxon>Bacteria</taxon>
        <taxon>Pseudomonadati</taxon>
        <taxon>Pseudomonadota</taxon>
        <taxon>Gammaproteobacteria</taxon>
        <taxon>Chromatiales</taxon>
        <taxon>Chromatiaceae</taxon>
        <taxon>Thiorhodovibrio</taxon>
    </lineage>
</organism>
<dbReference type="CDD" id="cd17546">
    <property type="entry name" value="REC_hyHK_CKI1_RcsC-like"/>
    <property type="match status" value="1"/>
</dbReference>
<evidence type="ECO:0000313" key="4">
    <source>
        <dbReference type="EMBL" id="WPL15914.1"/>
    </source>
</evidence>
<sequence length="122" mass="13584">MSHVLVVEDDDIFRAMMEEMLRRDGHQVRTASNGAKALIEIERQAPELIITDILMPEKDGIELITELSQRDSSVPIIAVSGGRRAISQDFNLESARLMGVKVTLPKPFTREQLREAITAALA</sequence>
<evidence type="ECO:0000256" key="2">
    <source>
        <dbReference type="PROSITE-ProRule" id="PRU00169"/>
    </source>
</evidence>
<dbReference type="InterPro" id="IPR050595">
    <property type="entry name" value="Bact_response_regulator"/>
</dbReference>
<dbReference type="Pfam" id="PF00072">
    <property type="entry name" value="Response_reg"/>
    <property type="match status" value="1"/>
</dbReference>
<dbReference type="SMART" id="SM00448">
    <property type="entry name" value="REC"/>
    <property type="match status" value="1"/>
</dbReference>
<keyword evidence="1 2" id="KW-0597">Phosphoprotein</keyword>
<dbReference type="EMBL" id="CP121472">
    <property type="protein sequence ID" value="WPL15914.1"/>
    <property type="molecule type" value="Genomic_DNA"/>
</dbReference>
<dbReference type="InterPro" id="IPR011006">
    <property type="entry name" value="CheY-like_superfamily"/>
</dbReference>
<gene>
    <name evidence="4" type="primary">cheY_2</name>
    <name evidence="4" type="ORF">Thiowin_00844</name>
</gene>
<feature type="modified residue" description="4-aspartylphosphate" evidence="2">
    <location>
        <position position="52"/>
    </location>
</feature>
<dbReference type="SUPFAM" id="SSF52172">
    <property type="entry name" value="CheY-like"/>
    <property type="match status" value="1"/>
</dbReference>
<dbReference type="PANTHER" id="PTHR44591">
    <property type="entry name" value="STRESS RESPONSE REGULATOR PROTEIN 1"/>
    <property type="match status" value="1"/>
</dbReference>
<name>A0ABZ0S6I0_9GAMM</name>
<accession>A0ABZ0S6I0</accession>
<keyword evidence="5" id="KW-1185">Reference proteome</keyword>
<evidence type="ECO:0000259" key="3">
    <source>
        <dbReference type="PROSITE" id="PS50110"/>
    </source>
</evidence>